<dbReference type="Gene3D" id="3.20.70.20">
    <property type="match status" value="1"/>
</dbReference>
<dbReference type="RefSeq" id="WP_377471029.1">
    <property type="nucleotide sequence ID" value="NZ_JBHLWN010000060.1"/>
</dbReference>
<dbReference type="Pfam" id="PF02867">
    <property type="entry name" value="Ribonuc_red_lgC"/>
    <property type="match status" value="1"/>
</dbReference>
<dbReference type="PROSITE" id="PS51161">
    <property type="entry name" value="ATP_CONE"/>
    <property type="match status" value="1"/>
</dbReference>
<dbReference type="PRINTS" id="PR01183">
    <property type="entry name" value="RIBORDTASEM1"/>
</dbReference>
<dbReference type="InterPro" id="IPR005144">
    <property type="entry name" value="ATP-cone_dom"/>
</dbReference>
<evidence type="ECO:0000313" key="12">
    <source>
        <dbReference type="EMBL" id="MFC0213706.1"/>
    </source>
</evidence>
<evidence type="ECO:0000259" key="11">
    <source>
        <dbReference type="PROSITE" id="PS51161"/>
    </source>
</evidence>
<evidence type="ECO:0000256" key="1">
    <source>
        <dbReference type="ARBA" id="ARBA00010406"/>
    </source>
</evidence>
<keyword evidence="6 10" id="KW-0560">Oxidoreductase</keyword>
<evidence type="ECO:0000256" key="5">
    <source>
        <dbReference type="ARBA" id="ARBA00022840"/>
    </source>
</evidence>
<evidence type="ECO:0000313" key="13">
    <source>
        <dbReference type="Proteomes" id="UP001589776"/>
    </source>
</evidence>
<dbReference type="GO" id="GO:0004748">
    <property type="term" value="F:ribonucleoside-diphosphate reductase activity, thioredoxin disulfide as acceptor"/>
    <property type="evidence" value="ECO:0007669"/>
    <property type="project" value="UniProtKB-EC"/>
</dbReference>
<organism evidence="12 13">
    <name type="scientific">Paenibacillus chartarius</name>
    <dbReference type="NCBI Taxonomy" id="747481"/>
    <lineage>
        <taxon>Bacteria</taxon>
        <taxon>Bacillati</taxon>
        <taxon>Bacillota</taxon>
        <taxon>Bacilli</taxon>
        <taxon>Bacillales</taxon>
        <taxon>Paenibacillaceae</taxon>
        <taxon>Paenibacillus</taxon>
    </lineage>
</organism>
<keyword evidence="7 10" id="KW-0215">Deoxyribonucleotide synthesis</keyword>
<dbReference type="Pfam" id="PF00317">
    <property type="entry name" value="Ribonuc_red_lgN"/>
    <property type="match status" value="1"/>
</dbReference>
<dbReference type="InterPro" id="IPR013346">
    <property type="entry name" value="NrdE_NrdA_C"/>
</dbReference>
<evidence type="ECO:0000256" key="6">
    <source>
        <dbReference type="ARBA" id="ARBA00023002"/>
    </source>
</evidence>
<evidence type="ECO:0000256" key="4">
    <source>
        <dbReference type="ARBA" id="ARBA00022741"/>
    </source>
</evidence>
<evidence type="ECO:0000256" key="7">
    <source>
        <dbReference type="ARBA" id="ARBA00023116"/>
    </source>
</evidence>
<proteinExistence type="inferred from homology"/>
<dbReference type="InterPro" id="IPR039718">
    <property type="entry name" value="Rrm1"/>
</dbReference>
<keyword evidence="13" id="KW-1185">Reference proteome</keyword>
<feature type="domain" description="ATP-cone" evidence="11">
    <location>
        <begin position="9"/>
        <end position="98"/>
    </location>
</feature>
<dbReference type="Pfam" id="PF03477">
    <property type="entry name" value="ATP-cone"/>
    <property type="match status" value="1"/>
</dbReference>
<keyword evidence="5 9" id="KW-0067">ATP-binding</keyword>
<dbReference type="NCBIfam" id="TIGR02506">
    <property type="entry name" value="NrdE_NrdA"/>
    <property type="match status" value="1"/>
</dbReference>
<evidence type="ECO:0000256" key="3">
    <source>
        <dbReference type="ARBA" id="ARBA00022533"/>
    </source>
</evidence>
<dbReference type="CDD" id="cd01679">
    <property type="entry name" value="RNR_I"/>
    <property type="match status" value="1"/>
</dbReference>
<dbReference type="PROSITE" id="PS00089">
    <property type="entry name" value="RIBORED_LARGE"/>
    <property type="match status" value="1"/>
</dbReference>
<evidence type="ECO:0000256" key="8">
    <source>
        <dbReference type="ARBA" id="ARBA00047754"/>
    </source>
</evidence>
<keyword evidence="4 9" id="KW-0547">Nucleotide-binding</keyword>
<dbReference type="SUPFAM" id="SSF48168">
    <property type="entry name" value="R1 subunit of ribonucleotide reductase, N-terminal domain"/>
    <property type="match status" value="1"/>
</dbReference>
<reference evidence="12 13" key="1">
    <citation type="submission" date="2024-09" db="EMBL/GenBank/DDBJ databases">
        <authorList>
            <person name="Sun Q."/>
            <person name="Mori K."/>
        </authorList>
    </citation>
    <scope>NUCLEOTIDE SEQUENCE [LARGE SCALE GENOMIC DNA]</scope>
    <source>
        <strain evidence="12 13">CCM 7759</strain>
    </source>
</reference>
<gene>
    <name evidence="12" type="ORF">ACFFK0_14775</name>
</gene>
<keyword evidence="3" id="KW-0021">Allosteric enzyme</keyword>
<evidence type="ECO:0000256" key="10">
    <source>
        <dbReference type="RuleBase" id="RU003410"/>
    </source>
</evidence>
<accession>A0ABV6DM47</accession>
<dbReference type="EMBL" id="JBHLWN010000060">
    <property type="protein sequence ID" value="MFC0213706.1"/>
    <property type="molecule type" value="Genomic_DNA"/>
</dbReference>
<dbReference type="PANTHER" id="PTHR11573:SF6">
    <property type="entry name" value="RIBONUCLEOSIDE-DIPHOSPHATE REDUCTASE LARGE SUBUNIT"/>
    <property type="match status" value="1"/>
</dbReference>
<dbReference type="InterPro" id="IPR000788">
    <property type="entry name" value="RNR_lg_C"/>
</dbReference>
<evidence type="ECO:0000256" key="9">
    <source>
        <dbReference type="PROSITE-ProRule" id="PRU00492"/>
    </source>
</evidence>
<protein>
    <recommendedName>
        <fullName evidence="2 10">Ribonucleoside-diphosphate reductase</fullName>
        <ecNumber evidence="2 10">1.17.4.1</ecNumber>
    </recommendedName>
</protein>
<comment type="function">
    <text evidence="10">Provides the precursors necessary for DNA synthesis. Catalyzes the biosynthesis of deoxyribonucleotides from the corresponding ribonucleotides.</text>
</comment>
<dbReference type="PANTHER" id="PTHR11573">
    <property type="entry name" value="RIBONUCLEOSIDE-DIPHOSPHATE REDUCTASE LARGE CHAIN"/>
    <property type="match status" value="1"/>
</dbReference>
<dbReference type="SUPFAM" id="SSF51998">
    <property type="entry name" value="PFL-like glycyl radical enzymes"/>
    <property type="match status" value="1"/>
</dbReference>
<evidence type="ECO:0000256" key="2">
    <source>
        <dbReference type="ARBA" id="ARBA00012274"/>
    </source>
</evidence>
<sequence length="766" mass="86542">MTQTIMEVLQITKRDGTNEAWNPQKIRTVVGRAVAGTGLSEDALLDTLHAQLKPGITTRHIQRQLVQTAAELTSVQEPGWDKVAARLYIYDLYKEAAQQRGYPAGVYGYGSFAELLDKLTELGLYGAYMLKGYSREDIEELGAYIRPERDELFTYVGVKTLAERYCVRGYSKEVYELPQEAFMGVAMAIALAEPQPQRVYWAKRFYDVMSQLQMTEATPTMSNARKPFHQLSSCFIATVDDSLESIFHVVDQFSQVSKFGGGMGIYMGKVRAAGSDIRGFKHTSGGIIPWIRIINDTAVACNQLGMRSGAVSVTLDIWHRDVWDFLALKTNNGDERRKAHDIFPALSIPDVFMRQLKKETRVRDGKFYLMCPHEIETVMGWRLEDCYDEREGGGTFTERYWQCVDHPDIAKQEVAAVDLLKAIIRSDTETGTPFQFFRDTVNRLNPNKHAGMIYSSNLCMEIAQNMSADSPLERRVLEVDGVEQVAELRRAGDFVVCNLGSLNLGRVHSEELLAEVVPVVVRMLDDVITVNQLPVKQAELTNARYRAIGLGTFGYHHMLALQGIPWESDEHIAFVDRLYERIAYYAVKASCELAREKGSYPLFEGSDWETGAYFAQRGYDSEEWRQLAAEVREHGMRNGYLLAVAPNGSSAQYGGSTQSIDPIYARFYLDEKKNAVVPIIAPDLNARTMWLYKEAHTIEQTWSIRACAARQRHIDQSQSFNLYITPETKAAEIAQMYVGAWESGVKTLYYTRSRSVEVENCEACAV</sequence>
<comment type="caution">
    <text evidence="12">The sequence shown here is derived from an EMBL/GenBank/DDBJ whole genome shotgun (WGS) entry which is preliminary data.</text>
</comment>
<comment type="catalytic activity">
    <reaction evidence="8 10">
        <text>a 2'-deoxyribonucleoside 5'-diphosphate + [thioredoxin]-disulfide + H2O = a ribonucleoside 5'-diphosphate + [thioredoxin]-dithiol</text>
        <dbReference type="Rhea" id="RHEA:23252"/>
        <dbReference type="Rhea" id="RHEA-COMP:10698"/>
        <dbReference type="Rhea" id="RHEA-COMP:10700"/>
        <dbReference type="ChEBI" id="CHEBI:15377"/>
        <dbReference type="ChEBI" id="CHEBI:29950"/>
        <dbReference type="ChEBI" id="CHEBI:50058"/>
        <dbReference type="ChEBI" id="CHEBI:57930"/>
        <dbReference type="ChEBI" id="CHEBI:73316"/>
        <dbReference type="EC" id="1.17.4.1"/>
    </reaction>
</comment>
<dbReference type="InterPro" id="IPR008926">
    <property type="entry name" value="RNR_R1-su_N"/>
</dbReference>
<comment type="similarity">
    <text evidence="1 10">Belongs to the ribonucleoside diphosphate reductase large chain family.</text>
</comment>
<dbReference type="EC" id="1.17.4.1" evidence="2 10"/>
<dbReference type="Proteomes" id="UP001589776">
    <property type="component" value="Unassembled WGS sequence"/>
</dbReference>
<name>A0ABV6DM47_9BACL</name>
<dbReference type="InterPro" id="IPR013509">
    <property type="entry name" value="RNR_lsu_N"/>
</dbReference>